<feature type="transmembrane region" description="Helical" evidence="1">
    <location>
        <begin position="21"/>
        <end position="41"/>
    </location>
</feature>
<dbReference type="EMBL" id="MIZA01000022">
    <property type="protein sequence ID" value="OIR17486.1"/>
    <property type="molecule type" value="Genomic_DNA"/>
</dbReference>
<feature type="transmembrane region" description="Helical" evidence="1">
    <location>
        <begin position="124"/>
        <end position="144"/>
    </location>
</feature>
<dbReference type="Proteomes" id="UP000183080">
    <property type="component" value="Unassembled WGS sequence"/>
</dbReference>
<keyword evidence="1" id="KW-1133">Transmembrane helix</keyword>
<protein>
    <submittedName>
        <fullName evidence="2">Uncharacterized protein</fullName>
    </submittedName>
</protein>
<name>A0A1J5TZN0_9ARCH</name>
<evidence type="ECO:0000256" key="1">
    <source>
        <dbReference type="SAM" id="Phobius"/>
    </source>
</evidence>
<feature type="transmembrane region" description="Helical" evidence="1">
    <location>
        <begin position="205"/>
        <end position="223"/>
    </location>
</feature>
<reference evidence="2 3" key="1">
    <citation type="submission" date="2016-08" db="EMBL/GenBank/DDBJ databases">
        <title>New Insights into Marine Group III Euryarchaeota, from dark to light.</title>
        <authorList>
            <person name="Haro-Moreno J.M."/>
            <person name="Rodriguez-Valera F."/>
            <person name="Lopez-Garcia P."/>
            <person name="Moreira D."/>
            <person name="Martin-Cuadrado A.B."/>
        </authorList>
    </citation>
    <scope>NUCLEOTIDE SEQUENCE [LARGE SCALE GENOMIC DNA]</scope>
    <source>
        <strain evidence="2">CG-Epi1</strain>
    </source>
</reference>
<evidence type="ECO:0000313" key="3">
    <source>
        <dbReference type="Proteomes" id="UP000183080"/>
    </source>
</evidence>
<sequence length="288" mass="32377">MKINYWYRKFLGKEADDKVRAGVLVFSVLAFMTHLLIYFLYQIEVITINGEAKSLVNSPLSSLYTPFSILLTYETYQLIRTLPSSFSNSVGKQYEVVTLLVVRDVFKRLADFSTDDEWAIDGELGLILLECMAFLILFFTALSYRRSSDVSEISRVDDSELDSFVHSKRIISLMLFVAFLVMAAYSFGTWTISVLDGKGGVDREIFFSDFFTILILADILILLLSYRFTVDFANLARNTGFILSTVILRVAIGAPGVSAVVLFTLSGILGLAILRISSEFVKNKKNNS</sequence>
<proteinExistence type="predicted"/>
<comment type="caution">
    <text evidence="2">The sequence shown here is derived from an EMBL/GenBank/DDBJ whole genome shotgun (WGS) entry which is preliminary data.</text>
</comment>
<feature type="transmembrane region" description="Helical" evidence="1">
    <location>
        <begin position="170"/>
        <end position="193"/>
    </location>
</feature>
<evidence type="ECO:0000313" key="2">
    <source>
        <dbReference type="EMBL" id="OIR17486.1"/>
    </source>
</evidence>
<organism evidence="2 3">
    <name type="scientific">Marine Group III euryarchaeote CG-Epi1</name>
    <dbReference type="NCBI Taxonomy" id="1888995"/>
    <lineage>
        <taxon>Archaea</taxon>
        <taxon>Methanobacteriati</taxon>
        <taxon>Thermoplasmatota</taxon>
        <taxon>Thermoplasmata</taxon>
        <taxon>Candidatus Thermoprofundales</taxon>
    </lineage>
</organism>
<accession>A0A1J5TZN0</accession>
<feature type="transmembrane region" description="Helical" evidence="1">
    <location>
        <begin position="258"/>
        <end position="276"/>
    </location>
</feature>
<dbReference type="STRING" id="1888995.BD935_02220"/>
<dbReference type="AlphaFoldDB" id="A0A1J5TZN0"/>
<keyword evidence="1" id="KW-0812">Transmembrane</keyword>
<keyword evidence="1" id="KW-0472">Membrane</keyword>
<gene>
    <name evidence="2" type="ORF">BD935_02220</name>
</gene>